<organism evidence="2 3">
    <name type="scientific">Leishmania martiniquensis</name>
    <dbReference type="NCBI Taxonomy" id="1580590"/>
    <lineage>
        <taxon>Eukaryota</taxon>
        <taxon>Discoba</taxon>
        <taxon>Euglenozoa</taxon>
        <taxon>Kinetoplastea</taxon>
        <taxon>Metakinetoplastina</taxon>
        <taxon>Trypanosomatida</taxon>
        <taxon>Trypanosomatidae</taxon>
        <taxon>Leishmaniinae</taxon>
        <taxon>Leishmania</taxon>
    </lineage>
</organism>
<comment type="caution">
    <text evidence="2">The sequence shown here is derived from an EMBL/GenBank/DDBJ whole genome shotgun (WGS) entry which is preliminary data.</text>
</comment>
<evidence type="ECO:0000256" key="1">
    <source>
        <dbReference type="SAM" id="Coils"/>
    </source>
</evidence>
<dbReference type="GeneID" id="92512417"/>
<gene>
    <name evidence="2" type="ORF">LSCM1_02322</name>
</gene>
<proteinExistence type="predicted"/>
<dbReference type="EMBL" id="JAFEUZ010000034">
    <property type="protein sequence ID" value="KAG5468342.1"/>
    <property type="molecule type" value="Genomic_DNA"/>
</dbReference>
<keyword evidence="3" id="KW-1185">Reference proteome</keyword>
<dbReference type="KEGG" id="lmat:92512417"/>
<feature type="coiled-coil region" evidence="1">
    <location>
        <begin position="99"/>
        <end position="186"/>
    </location>
</feature>
<accession>A0A836FSD7</accession>
<keyword evidence="1" id="KW-0175">Coiled coil</keyword>
<sequence>MYQEVEQVSLVDQQHPECADVEEDERVRQSECVNMNILALNEMLQQLGSGGARSGHSAQFGGDALTSMSASCLPPEIVDALLHYLTKEEEGIQQLAAGAQLLEQQRVRDTEKVELLRERTEKLKNAVACMSAKSSADMKEFRDYVQQNASANRQRQRELVDLTRKREKLELEVKRARMEVDRLRKISKRVR</sequence>
<protein>
    <submittedName>
        <fullName evidence="2">Uncharacterized protein</fullName>
    </submittedName>
</protein>
<dbReference type="AlphaFoldDB" id="A0A836FSD7"/>
<dbReference type="Proteomes" id="UP000673552">
    <property type="component" value="Chromosome 34"/>
</dbReference>
<reference evidence="2 3" key="1">
    <citation type="submission" date="2021-03" db="EMBL/GenBank/DDBJ databases">
        <title>Leishmania (Mundinia) martiniquensis Genome sequencing and assembly.</title>
        <authorList>
            <person name="Almutairi H."/>
            <person name="Gatherer D."/>
        </authorList>
    </citation>
    <scope>NUCLEOTIDE SEQUENCE [LARGE SCALE GENOMIC DNA]</scope>
    <source>
        <strain evidence="2">LSCM1</strain>
    </source>
</reference>
<dbReference type="RefSeq" id="XP_067175280.1">
    <property type="nucleotide sequence ID" value="XM_067319905.1"/>
</dbReference>
<evidence type="ECO:0000313" key="2">
    <source>
        <dbReference type="EMBL" id="KAG5468342.1"/>
    </source>
</evidence>
<name>A0A836FSD7_9TRYP</name>
<dbReference type="OrthoDB" id="245313at2759"/>
<evidence type="ECO:0000313" key="3">
    <source>
        <dbReference type="Proteomes" id="UP000673552"/>
    </source>
</evidence>
<dbReference type="SMR" id="A0A836FSD7"/>